<dbReference type="SUPFAM" id="SSF52540">
    <property type="entry name" value="P-loop containing nucleoside triphosphate hydrolases"/>
    <property type="match status" value="1"/>
</dbReference>
<evidence type="ECO:0000256" key="12">
    <source>
        <dbReference type="ARBA" id="ARBA00037188"/>
    </source>
</evidence>
<dbReference type="InterPro" id="IPR005225">
    <property type="entry name" value="Small_GTP-bd"/>
</dbReference>
<dbReference type="RefSeq" id="XP_004361075.1">
    <property type="nucleotide sequence ID" value="XM_004361018.1"/>
</dbReference>
<dbReference type="EC" id="3.6.5.2" evidence="3"/>
<dbReference type="AlphaFoldDB" id="F4PL02"/>
<keyword evidence="10" id="KW-0449">Lipoprotein</keyword>
<evidence type="ECO:0000256" key="13">
    <source>
        <dbReference type="ARBA" id="ARBA00048098"/>
    </source>
</evidence>
<dbReference type="Gene3D" id="3.40.50.300">
    <property type="entry name" value="P-loop containing nucleotide triphosphate hydrolases"/>
    <property type="match status" value="1"/>
</dbReference>
<dbReference type="CDD" id="cd00876">
    <property type="entry name" value="Ras"/>
    <property type="match status" value="1"/>
</dbReference>
<dbReference type="InterPro" id="IPR001806">
    <property type="entry name" value="Small_GTPase"/>
</dbReference>
<keyword evidence="16" id="KW-1185">Reference proteome</keyword>
<evidence type="ECO:0000256" key="14">
    <source>
        <dbReference type="SAM" id="MobiDB-lite"/>
    </source>
</evidence>
<sequence>MSNSNKSNNNNNGTNSSNGAQRSNTLKISVLGDGGGGKTSITIQLCSNHFVEYYDPTIEDSYRKQVVIDEEACILDILDTAGQEELTAMRDQWIRSCEGFIIVYSITSRSSFDQVTLFKEQINRVLDRESVPIMLVGNKCDLEHLREVSTEEGRDLAKCLGMLFMETSARTRLNIEEAFYELVREMRRRERGIKDSKDKDSSDKKSKIKNIISSNVQKLNKIKSKTIHSVKNTSFCKTITQIDRFISFL</sequence>
<evidence type="ECO:0000256" key="3">
    <source>
        <dbReference type="ARBA" id="ARBA00011984"/>
    </source>
</evidence>
<evidence type="ECO:0000256" key="6">
    <source>
        <dbReference type="ARBA" id="ARBA00022741"/>
    </source>
</evidence>
<dbReference type="SMART" id="SM00173">
    <property type="entry name" value="RAS"/>
    <property type="match status" value="1"/>
</dbReference>
<dbReference type="GeneID" id="14875187"/>
<protein>
    <recommendedName>
        <fullName evidence="3">small monomeric GTPase</fullName>
        <ecNumber evidence="3">3.6.5.2</ecNumber>
    </recommendedName>
</protein>
<comment type="catalytic activity">
    <reaction evidence="13">
        <text>GTP + H2O = GDP + phosphate + H(+)</text>
        <dbReference type="Rhea" id="RHEA:19669"/>
        <dbReference type="ChEBI" id="CHEBI:15377"/>
        <dbReference type="ChEBI" id="CHEBI:15378"/>
        <dbReference type="ChEBI" id="CHEBI:37565"/>
        <dbReference type="ChEBI" id="CHEBI:43474"/>
        <dbReference type="ChEBI" id="CHEBI:58189"/>
        <dbReference type="EC" id="3.6.5.2"/>
    </reaction>
</comment>
<dbReference type="STRING" id="1054147.F4PL02"/>
<evidence type="ECO:0000313" key="16">
    <source>
        <dbReference type="Proteomes" id="UP000007797"/>
    </source>
</evidence>
<dbReference type="FunFam" id="3.40.50.300:FF:000080">
    <property type="entry name" value="Ras-like GTPase Ras1"/>
    <property type="match status" value="1"/>
</dbReference>
<dbReference type="InterPro" id="IPR027417">
    <property type="entry name" value="P-loop_NTPase"/>
</dbReference>
<dbReference type="SMART" id="SM00176">
    <property type="entry name" value="RAN"/>
    <property type="match status" value="1"/>
</dbReference>
<feature type="compositionally biased region" description="Low complexity" evidence="14">
    <location>
        <begin position="1"/>
        <end position="18"/>
    </location>
</feature>
<evidence type="ECO:0000256" key="8">
    <source>
        <dbReference type="ARBA" id="ARBA00023134"/>
    </source>
</evidence>
<keyword evidence="9" id="KW-0472">Membrane</keyword>
<keyword evidence="6" id="KW-0547">Nucleotide-binding</keyword>
<evidence type="ECO:0000313" key="15">
    <source>
        <dbReference type="EMBL" id="EGG23224.1"/>
    </source>
</evidence>
<dbReference type="EMBL" id="GL883008">
    <property type="protein sequence ID" value="EGG23224.1"/>
    <property type="molecule type" value="Genomic_DNA"/>
</dbReference>
<dbReference type="PROSITE" id="PS51419">
    <property type="entry name" value="RAB"/>
    <property type="match status" value="1"/>
</dbReference>
<comment type="similarity">
    <text evidence="2">Belongs to the small GTPase superfamily. Ras family.</text>
</comment>
<comment type="function">
    <text evidence="12">Ras proteins bind GDP/GTP and possess intrinsic GTPase activity.</text>
</comment>
<keyword evidence="11" id="KW-0636">Prenylation</keyword>
<comment type="subcellular location">
    <subcellularLocation>
        <location evidence="1">Cell membrane</location>
        <topology evidence="1">Lipid-anchor</topology>
        <orientation evidence="1">Cytoplasmic side</orientation>
    </subcellularLocation>
</comment>
<evidence type="ECO:0000256" key="10">
    <source>
        <dbReference type="ARBA" id="ARBA00023288"/>
    </source>
</evidence>
<evidence type="ECO:0000256" key="2">
    <source>
        <dbReference type="ARBA" id="ARBA00008344"/>
    </source>
</evidence>
<dbReference type="SMART" id="SM00175">
    <property type="entry name" value="RAB"/>
    <property type="match status" value="1"/>
</dbReference>
<evidence type="ECO:0000256" key="1">
    <source>
        <dbReference type="ARBA" id="ARBA00004342"/>
    </source>
</evidence>
<dbReference type="OMA" id="HYREQIR"/>
<dbReference type="NCBIfam" id="TIGR00231">
    <property type="entry name" value="small_GTP"/>
    <property type="match status" value="1"/>
</dbReference>
<dbReference type="Proteomes" id="UP000007797">
    <property type="component" value="Unassembled WGS sequence"/>
</dbReference>
<gene>
    <name evidence="15" type="primary">rasZ</name>
    <name evidence="15" type="ORF">DFA_05356</name>
</gene>
<feature type="region of interest" description="Disordered" evidence="14">
    <location>
        <begin position="1"/>
        <end position="21"/>
    </location>
</feature>
<dbReference type="KEGG" id="dfa:DFA_05356"/>
<dbReference type="SMART" id="SM00174">
    <property type="entry name" value="RHO"/>
    <property type="match status" value="1"/>
</dbReference>
<evidence type="ECO:0000256" key="9">
    <source>
        <dbReference type="ARBA" id="ARBA00023136"/>
    </source>
</evidence>
<dbReference type="GO" id="GO:0044351">
    <property type="term" value="P:macropinocytosis"/>
    <property type="evidence" value="ECO:0007669"/>
    <property type="project" value="EnsemblProtists"/>
</dbReference>
<dbReference type="InterPro" id="IPR020849">
    <property type="entry name" value="Small_GTPase_Ras-type"/>
</dbReference>
<dbReference type="GO" id="GO:0005886">
    <property type="term" value="C:plasma membrane"/>
    <property type="evidence" value="ECO:0007669"/>
    <property type="project" value="UniProtKB-SubCell"/>
</dbReference>
<dbReference type="PROSITE" id="PS51420">
    <property type="entry name" value="RHO"/>
    <property type="match status" value="1"/>
</dbReference>
<dbReference type="PANTHER" id="PTHR24070">
    <property type="entry name" value="RAS, DI-RAS, AND RHEB FAMILY MEMBERS OF SMALL GTPASE SUPERFAMILY"/>
    <property type="match status" value="1"/>
</dbReference>
<evidence type="ECO:0000256" key="4">
    <source>
        <dbReference type="ARBA" id="ARBA00022475"/>
    </source>
</evidence>
<dbReference type="OrthoDB" id="5976022at2759"/>
<dbReference type="Pfam" id="PF00071">
    <property type="entry name" value="Ras"/>
    <property type="match status" value="1"/>
</dbReference>
<keyword evidence="8" id="KW-0342">GTP-binding</keyword>
<dbReference type="GO" id="GO:0003925">
    <property type="term" value="F:G protein activity"/>
    <property type="evidence" value="ECO:0007669"/>
    <property type="project" value="UniProtKB-EC"/>
</dbReference>
<dbReference type="GO" id="GO:0005525">
    <property type="term" value="F:GTP binding"/>
    <property type="evidence" value="ECO:0007669"/>
    <property type="project" value="UniProtKB-KW"/>
</dbReference>
<proteinExistence type="inferred from homology"/>
<keyword evidence="7" id="KW-0378">Hydrolase</keyword>
<dbReference type="PROSITE" id="PS51421">
    <property type="entry name" value="RAS"/>
    <property type="match status" value="1"/>
</dbReference>
<keyword evidence="5" id="KW-0488">Methylation</keyword>
<name>F4PL02_CACFS</name>
<organism evidence="15 16">
    <name type="scientific">Cavenderia fasciculata</name>
    <name type="common">Slime mold</name>
    <name type="synonym">Dictyostelium fasciculatum</name>
    <dbReference type="NCBI Taxonomy" id="261658"/>
    <lineage>
        <taxon>Eukaryota</taxon>
        <taxon>Amoebozoa</taxon>
        <taxon>Evosea</taxon>
        <taxon>Eumycetozoa</taxon>
        <taxon>Dictyostelia</taxon>
        <taxon>Acytosteliales</taxon>
        <taxon>Cavenderiaceae</taxon>
        <taxon>Cavenderia</taxon>
    </lineage>
</organism>
<keyword evidence="4" id="KW-1003">Cell membrane</keyword>
<reference evidence="16" key="1">
    <citation type="journal article" date="2011" name="Genome Res.">
        <title>Phylogeny-wide analysis of social amoeba genomes highlights ancient origins for complex intercellular communication.</title>
        <authorList>
            <person name="Heidel A.J."/>
            <person name="Lawal H.M."/>
            <person name="Felder M."/>
            <person name="Schilde C."/>
            <person name="Helps N.R."/>
            <person name="Tunggal B."/>
            <person name="Rivero F."/>
            <person name="John U."/>
            <person name="Schleicher M."/>
            <person name="Eichinger L."/>
            <person name="Platzer M."/>
            <person name="Noegel A.A."/>
            <person name="Schaap P."/>
            <person name="Gloeckner G."/>
        </authorList>
    </citation>
    <scope>NUCLEOTIDE SEQUENCE [LARGE SCALE GENOMIC DNA]</scope>
    <source>
        <strain evidence="16">SH3</strain>
    </source>
</reference>
<evidence type="ECO:0000256" key="11">
    <source>
        <dbReference type="ARBA" id="ARBA00023289"/>
    </source>
</evidence>
<accession>F4PL02</accession>
<evidence type="ECO:0000256" key="7">
    <source>
        <dbReference type="ARBA" id="ARBA00022801"/>
    </source>
</evidence>
<dbReference type="PRINTS" id="PR00449">
    <property type="entry name" value="RASTRNSFRMNG"/>
</dbReference>
<evidence type="ECO:0000256" key="5">
    <source>
        <dbReference type="ARBA" id="ARBA00022481"/>
    </source>
</evidence>
<dbReference type="GO" id="GO:0007165">
    <property type="term" value="P:signal transduction"/>
    <property type="evidence" value="ECO:0007669"/>
    <property type="project" value="InterPro"/>
</dbReference>